<dbReference type="Pfam" id="PF08340">
    <property type="entry name" value="YicC-like_C"/>
    <property type="match status" value="1"/>
</dbReference>
<evidence type="ECO:0000256" key="2">
    <source>
        <dbReference type="ARBA" id="ARBA00022722"/>
    </source>
</evidence>
<keyword evidence="4" id="KW-0378">Hydrolase</keyword>
<accession>A0ABS5LDV1</accession>
<evidence type="ECO:0000256" key="1">
    <source>
        <dbReference type="ARBA" id="ARBA00001968"/>
    </source>
</evidence>
<dbReference type="RefSeq" id="WP_211558031.1">
    <property type="nucleotide sequence ID" value="NZ_JAGVRK010000001.1"/>
</dbReference>
<evidence type="ECO:0000259" key="6">
    <source>
        <dbReference type="Pfam" id="PF03755"/>
    </source>
</evidence>
<keyword evidence="9" id="KW-1185">Reference proteome</keyword>
<dbReference type="PANTHER" id="PTHR30636:SF3">
    <property type="entry name" value="UPF0701 PROTEIN YICC"/>
    <property type="match status" value="1"/>
</dbReference>
<dbReference type="Pfam" id="PF03755">
    <property type="entry name" value="YicC-like_N"/>
    <property type="match status" value="1"/>
</dbReference>
<dbReference type="EMBL" id="JAGVRK010000001">
    <property type="protein sequence ID" value="MBS2968926.1"/>
    <property type="molecule type" value="Genomic_DNA"/>
</dbReference>
<organism evidence="8 9">
    <name type="scientific">Metabacillus flavus</name>
    <dbReference type="NCBI Taxonomy" id="2823519"/>
    <lineage>
        <taxon>Bacteria</taxon>
        <taxon>Bacillati</taxon>
        <taxon>Bacillota</taxon>
        <taxon>Bacilli</taxon>
        <taxon>Bacillales</taxon>
        <taxon>Bacillaceae</taxon>
        <taxon>Metabacillus</taxon>
    </lineage>
</organism>
<comment type="caution">
    <text evidence="8">The sequence shown here is derived from an EMBL/GenBank/DDBJ whole genome shotgun (WGS) entry which is preliminary data.</text>
</comment>
<evidence type="ECO:0000256" key="5">
    <source>
        <dbReference type="ARBA" id="ARBA00035648"/>
    </source>
</evidence>
<dbReference type="InterPro" id="IPR013551">
    <property type="entry name" value="YicC-like_C"/>
</dbReference>
<feature type="domain" description="Endoribonuclease YicC-like C-terminal" evidence="7">
    <location>
        <begin position="173"/>
        <end position="291"/>
    </location>
</feature>
<comment type="cofactor">
    <cofactor evidence="1">
        <name>a divalent metal cation</name>
        <dbReference type="ChEBI" id="CHEBI:60240"/>
    </cofactor>
</comment>
<protein>
    <submittedName>
        <fullName evidence="8">YicC family protein</fullName>
    </submittedName>
</protein>
<evidence type="ECO:0000313" key="8">
    <source>
        <dbReference type="EMBL" id="MBS2968926.1"/>
    </source>
</evidence>
<evidence type="ECO:0000256" key="4">
    <source>
        <dbReference type="ARBA" id="ARBA00022801"/>
    </source>
</evidence>
<dbReference type="NCBIfam" id="TIGR00255">
    <property type="entry name" value="YicC/YloC family endoribonuclease"/>
    <property type="match status" value="1"/>
</dbReference>
<reference evidence="8 9" key="1">
    <citation type="submission" date="2021-04" db="EMBL/GenBank/DDBJ databases">
        <title>Metabacillus sp. strain KIGAM252 whole genome sequence.</title>
        <authorList>
            <person name="Seo M.-J."/>
            <person name="Cho E.-S."/>
            <person name="Hwang C.Y."/>
            <person name="Yoon D.J."/>
        </authorList>
    </citation>
    <scope>NUCLEOTIDE SEQUENCE [LARGE SCALE GENOMIC DNA]</scope>
    <source>
        <strain evidence="8 9">KIGAM252</strain>
    </source>
</reference>
<name>A0ABS5LDV1_9BACI</name>
<dbReference type="InterPro" id="IPR013527">
    <property type="entry name" value="YicC-like_N"/>
</dbReference>
<feature type="domain" description="Endoribonuclease YicC-like N-terminal" evidence="6">
    <location>
        <begin position="2"/>
        <end position="156"/>
    </location>
</feature>
<evidence type="ECO:0000313" key="9">
    <source>
        <dbReference type="Proteomes" id="UP000682403"/>
    </source>
</evidence>
<sequence length="291" mass="32793">MIASMTGFGRAVHEKDGRKISVEMKSVNHRFCEISVKMPRQLMSAEDKIKKVISGRIRRGRLEAYITIDGEPIARRTVSVDWNLLDQLTEAASKMKERYGLNGQLSLDGLLKIEDVFDVREEYGDQSGLAEEILETVETAVIELSEMRLSEGKHLLKDIEIRLSDVRRAAEQIEAIAPGVQKTYTAKLSIKLQELLQTEAEESRILTEAAIFAEKADITEEVTRIYSHLQQFSQALNSDEAIGRKLDFIVQELNREANTIGSKANDSRIAAYAVELKSAIEKIKEQVQNVE</sequence>
<dbReference type="PANTHER" id="PTHR30636">
    <property type="entry name" value="UPF0701 PROTEIN YICC"/>
    <property type="match status" value="1"/>
</dbReference>
<evidence type="ECO:0000259" key="7">
    <source>
        <dbReference type="Pfam" id="PF08340"/>
    </source>
</evidence>
<gene>
    <name evidence="8" type="ORF">J9317_09160</name>
</gene>
<dbReference type="InterPro" id="IPR005229">
    <property type="entry name" value="YicC/YloC-like"/>
</dbReference>
<proteinExistence type="inferred from homology"/>
<keyword evidence="3" id="KW-0255">Endonuclease</keyword>
<comment type="similarity">
    <text evidence="5">Belongs to the YicC/YloC family.</text>
</comment>
<dbReference type="Proteomes" id="UP000682403">
    <property type="component" value="Unassembled WGS sequence"/>
</dbReference>
<evidence type="ECO:0000256" key="3">
    <source>
        <dbReference type="ARBA" id="ARBA00022759"/>
    </source>
</evidence>
<keyword evidence="2" id="KW-0540">Nuclease</keyword>